<gene>
    <name evidence="1" type="ORF">AAG570_010412</name>
</gene>
<accession>A0ABD0Z0M0</accession>
<proteinExistence type="predicted"/>
<name>A0ABD0Z0M0_9HEMI</name>
<reference evidence="1 2" key="1">
    <citation type="submission" date="2024-07" db="EMBL/GenBank/DDBJ databases">
        <title>Chromosome-level genome assembly of the water stick insect Ranatra chinensis (Heteroptera: Nepidae).</title>
        <authorList>
            <person name="Liu X."/>
        </authorList>
    </citation>
    <scope>NUCLEOTIDE SEQUENCE [LARGE SCALE GENOMIC DNA]</scope>
    <source>
        <strain evidence="1">Cailab_2021Rc</strain>
        <tissue evidence="1">Muscle</tissue>
    </source>
</reference>
<organism evidence="1 2">
    <name type="scientific">Ranatra chinensis</name>
    <dbReference type="NCBI Taxonomy" id="642074"/>
    <lineage>
        <taxon>Eukaryota</taxon>
        <taxon>Metazoa</taxon>
        <taxon>Ecdysozoa</taxon>
        <taxon>Arthropoda</taxon>
        <taxon>Hexapoda</taxon>
        <taxon>Insecta</taxon>
        <taxon>Pterygota</taxon>
        <taxon>Neoptera</taxon>
        <taxon>Paraneoptera</taxon>
        <taxon>Hemiptera</taxon>
        <taxon>Heteroptera</taxon>
        <taxon>Panheteroptera</taxon>
        <taxon>Nepomorpha</taxon>
        <taxon>Nepidae</taxon>
        <taxon>Ranatrinae</taxon>
        <taxon>Ranatra</taxon>
    </lineage>
</organism>
<dbReference type="Proteomes" id="UP001558652">
    <property type="component" value="Unassembled WGS sequence"/>
</dbReference>
<sequence length="108" mass="12169">MFVKYTKPEATETEEIRKQFRTLPETRSQVVAELLQVTPAKVPKGLRSSKIGLSSLDDSLQIVGSGARTQVTHGTKAADRLHRKKFDVTDSPYLKTELDALIRNIFLR</sequence>
<evidence type="ECO:0000313" key="1">
    <source>
        <dbReference type="EMBL" id="KAL1132457.1"/>
    </source>
</evidence>
<dbReference type="AlphaFoldDB" id="A0ABD0Z0M0"/>
<protein>
    <submittedName>
        <fullName evidence="1">Uncharacterized protein</fullName>
    </submittedName>
</protein>
<comment type="caution">
    <text evidence="1">The sequence shown here is derived from an EMBL/GenBank/DDBJ whole genome shotgun (WGS) entry which is preliminary data.</text>
</comment>
<keyword evidence="2" id="KW-1185">Reference proteome</keyword>
<evidence type="ECO:0000313" key="2">
    <source>
        <dbReference type="Proteomes" id="UP001558652"/>
    </source>
</evidence>
<dbReference type="EMBL" id="JBFDAA010000005">
    <property type="protein sequence ID" value="KAL1132457.1"/>
    <property type="molecule type" value="Genomic_DNA"/>
</dbReference>